<protein>
    <submittedName>
        <fullName evidence="1">UDP-4-amino-4,6-dideoxy-beta-L-AltNAc o-acetyltransferase</fullName>
        <ecNumber evidence="1">2.3.1.202</ecNumber>
    </submittedName>
</protein>
<dbReference type="Gene3D" id="3.40.630.30">
    <property type="match status" value="1"/>
</dbReference>
<dbReference type="STRING" id="1660064.CIGN_1520"/>
<evidence type="ECO:0000313" key="1">
    <source>
        <dbReference type="EMBL" id="ARQ99760.1"/>
    </source>
</evidence>
<dbReference type="KEGG" id="cdev:CIGN_1520"/>
<accession>A0A381DB96</accession>
<dbReference type="InterPro" id="IPR020036">
    <property type="entry name" value="PseH"/>
</dbReference>
<keyword evidence="2" id="KW-1185">Reference proteome</keyword>
<sequence length="159" mass="18564">MLESLINGIKLVNFTSLDTKEIKMIYNWRNNPKIASYMINKSIEWNEHIRFIDTLSSSNDKIYFLAYKDDLAIGVISFVNISKNSCEFGIYASPDLRGMGDLLMEVVVDYAFNRLCVKEILAKAFIDNLRAITLYKKFEFNIIKKDKDMVYFSRKKDNI</sequence>
<dbReference type="SUPFAM" id="SSF55729">
    <property type="entry name" value="Acyl-CoA N-acyltransferases (Nat)"/>
    <property type="match status" value="1"/>
</dbReference>
<reference evidence="1 2" key="1">
    <citation type="journal article" date="2017" name="Genome Biol. Evol.">
        <title>Comparative Genomic Analysis Identifies a Campylobacter Clade Deficient in Selenium Metabolism.</title>
        <authorList>
            <person name="Miller W.G."/>
            <person name="Yee E."/>
            <person name="Lopes B.S."/>
            <person name="Chapman M.H."/>
            <person name="Huynh S."/>
            <person name="Bono J.L."/>
            <person name="Parker C.T."/>
            <person name="Strachan N.J.C."/>
            <person name="Forbes K.J."/>
        </authorList>
    </citation>
    <scope>NUCLEOTIDE SEQUENCE [LARGE SCALE GENOMIC DNA]</scope>
    <source>
        <strain evidence="1 2">NCTC 13003</strain>
    </source>
</reference>
<accession>A0A1X9SU71</accession>
<dbReference type="AlphaFoldDB" id="A0A1X9SU71"/>
<dbReference type="PANTHER" id="PTHR43415">
    <property type="entry name" value="SPERMIDINE N(1)-ACETYLTRANSFERASE"/>
    <property type="match status" value="1"/>
</dbReference>
<dbReference type="EMBL" id="CP018788">
    <property type="protein sequence ID" value="ARQ99760.1"/>
    <property type="molecule type" value="Genomic_DNA"/>
</dbReference>
<dbReference type="GO" id="GO:0016747">
    <property type="term" value="F:acyltransferase activity, transferring groups other than amino-acyl groups"/>
    <property type="evidence" value="ECO:0007669"/>
    <property type="project" value="InterPro"/>
</dbReference>
<proteinExistence type="predicted"/>
<gene>
    <name evidence="1" type="primary">pseH</name>
    <name evidence="1" type="ORF">CIGN_1520</name>
</gene>
<dbReference type="PANTHER" id="PTHR43415:SF3">
    <property type="entry name" value="GNAT-FAMILY ACETYLTRANSFERASE"/>
    <property type="match status" value="1"/>
</dbReference>
<dbReference type="EC" id="2.3.1.202" evidence="1"/>
<dbReference type="NCBIfam" id="TIGR03585">
    <property type="entry name" value="PseH"/>
    <property type="match status" value="1"/>
</dbReference>
<dbReference type="InterPro" id="IPR016181">
    <property type="entry name" value="Acyl_CoA_acyltransferase"/>
</dbReference>
<dbReference type="PROSITE" id="PS51186">
    <property type="entry name" value="GNAT"/>
    <property type="match status" value="1"/>
</dbReference>
<keyword evidence="1" id="KW-0808">Transferase</keyword>
<dbReference type="Proteomes" id="UP000194309">
    <property type="component" value="Chromosome"/>
</dbReference>
<dbReference type="InterPro" id="IPR000182">
    <property type="entry name" value="GNAT_dom"/>
</dbReference>
<dbReference type="Pfam" id="PF13302">
    <property type="entry name" value="Acetyltransf_3"/>
    <property type="match status" value="1"/>
</dbReference>
<keyword evidence="1" id="KW-0012">Acyltransferase</keyword>
<organism evidence="1 2">
    <name type="scientific">Campylobacter devanensis</name>
    <dbReference type="NCBI Taxonomy" id="3161138"/>
    <lineage>
        <taxon>Bacteria</taxon>
        <taxon>Pseudomonadati</taxon>
        <taxon>Campylobacterota</taxon>
        <taxon>Epsilonproteobacteria</taxon>
        <taxon>Campylobacterales</taxon>
        <taxon>Campylobacteraceae</taxon>
        <taxon>Campylobacter</taxon>
    </lineage>
</organism>
<dbReference type="OrthoDB" id="5396834at2"/>
<evidence type="ECO:0000313" key="2">
    <source>
        <dbReference type="Proteomes" id="UP000194309"/>
    </source>
</evidence>
<name>A0A1X9SU71_9BACT</name>